<dbReference type="AlphaFoldDB" id="A0A8T1W6C0"/>
<evidence type="ECO:0000313" key="3">
    <source>
        <dbReference type="Proteomes" id="UP000694044"/>
    </source>
</evidence>
<feature type="region of interest" description="Disordered" evidence="1">
    <location>
        <begin position="73"/>
        <end position="110"/>
    </location>
</feature>
<accession>A0A8T1W6C0</accession>
<evidence type="ECO:0000313" key="2">
    <source>
        <dbReference type="EMBL" id="KAG7388806.1"/>
    </source>
</evidence>
<name>A0A8T1W6C0_9STRA</name>
<evidence type="ECO:0000256" key="1">
    <source>
        <dbReference type="SAM" id="MobiDB-lite"/>
    </source>
</evidence>
<dbReference type="EMBL" id="JAGDFM010000054">
    <property type="protein sequence ID" value="KAG7388806.1"/>
    <property type="molecule type" value="Genomic_DNA"/>
</dbReference>
<organism evidence="2 3">
    <name type="scientific">Phytophthora pseudosyringae</name>
    <dbReference type="NCBI Taxonomy" id="221518"/>
    <lineage>
        <taxon>Eukaryota</taxon>
        <taxon>Sar</taxon>
        <taxon>Stramenopiles</taxon>
        <taxon>Oomycota</taxon>
        <taxon>Peronosporomycetes</taxon>
        <taxon>Peronosporales</taxon>
        <taxon>Peronosporaceae</taxon>
        <taxon>Phytophthora</taxon>
    </lineage>
</organism>
<comment type="caution">
    <text evidence="2">The sequence shown here is derived from an EMBL/GenBank/DDBJ whole genome shotgun (WGS) entry which is preliminary data.</text>
</comment>
<feature type="compositionally biased region" description="Basic and acidic residues" evidence="1">
    <location>
        <begin position="166"/>
        <end position="178"/>
    </location>
</feature>
<keyword evidence="3" id="KW-1185">Reference proteome</keyword>
<protein>
    <submittedName>
        <fullName evidence="2">Uncharacterized protein</fullName>
    </submittedName>
</protein>
<sequence length="234" mass="26133">MLGRFPNYIASHRRYMHPLVHERSYRNSTLRSTTALTVLACPVWEGYGACASRSEQTPRADRAAVPVSRRLRKRTGDYAQRRPPLALREPPRAPQCHTASSTPARRGGQEAKGCVYRCIDETHAAVSTTPQHVQKRESNEVAAASATPPHVKRRKSNAIEEAPSESARKQPDTEEMHQSRARVQIARRPTEKRQKIRKTAKTAKSNLPPASRVGIPVAGAVRPLSCWKSHVNTR</sequence>
<feature type="region of interest" description="Disordered" evidence="1">
    <location>
        <begin position="127"/>
        <end position="211"/>
    </location>
</feature>
<dbReference type="Proteomes" id="UP000694044">
    <property type="component" value="Unassembled WGS sequence"/>
</dbReference>
<proteinExistence type="predicted"/>
<gene>
    <name evidence="2" type="ORF">PHYPSEUDO_011825</name>
</gene>
<reference evidence="2" key="1">
    <citation type="submission" date="2021-02" db="EMBL/GenBank/DDBJ databases">
        <authorList>
            <person name="Palmer J.M."/>
        </authorList>
    </citation>
    <scope>NUCLEOTIDE SEQUENCE</scope>
    <source>
        <strain evidence="2">SCRP734</strain>
    </source>
</reference>